<dbReference type="RefSeq" id="WP_232186739.1">
    <property type="nucleotide sequence ID" value="NZ_JAIOAP010000009.1"/>
</dbReference>
<dbReference type="InterPro" id="IPR050985">
    <property type="entry name" value="Alpha-glycosidase_related"/>
</dbReference>
<evidence type="ECO:0000313" key="3">
    <source>
        <dbReference type="EMBL" id="MEQ4484361.1"/>
    </source>
</evidence>
<proteinExistence type="predicted"/>
<keyword evidence="4" id="KW-1185">Reference proteome</keyword>
<keyword evidence="2 3" id="KW-0326">Glycosidase</keyword>
<dbReference type="PANTHER" id="PTHR43053">
    <property type="entry name" value="GLYCOSIDASE FAMILY 31"/>
    <property type="match status" value="1"/>
</dbReference>
<dbReference type="GO" id="GO:0004557">
    <property type="term" value="F:alpha-galactosidase activity"/>
    <property type="evidence" value="ECO:0007669"/>
    <property type="project" value="UniProtKB-EC"/>
</dbReference>
<dbReference type="PANTHER" id="PTHR43053:SF3">
    <property type="entry name" value="ALPHA-GALACTOSIDASE C-RELATED"/>
    <property type="match status" value="1"/>
</dbReference>
<dbReference type="EC" id="3.2.1.22" evidence="3"/>
<dbReference type="Pfam" id="PF02065">
    <property type="entry name" value="Melibiase"/>
    <property type="match status" value="1"/>
</dbReference>
<dbReference type="EMBL" id="JASKHM010000010">
    <property type="protein sequence ID" value="MEQ4484361.1"/>
    <property type="molecule type" value="Genomic_DNA"/>
</dbReference>
<dbReference type="InterPro" id="IPR017853">
    <property type="entry name" value="GH"/>
</dbReference>
<sequence length="699" mass="79739">MRQLWTCRNERVELGFYGEEARFWTITDRSSGREWAIGAPAFEMEGELIPVVLKSVAEREAPRQMGNGTTEYRVGGMIHGASDLRIDWIVRVPDNDNSVIRFRYELTSENGRRLTKRQGVDRLRYATLPLDDFPEAKELRFSEFMELVHSFCLTERPLYEQHFDSGQTAMGPLLTAGDGTVSALFAYEHGSQSPDAFIRYRLTPDRKVVLEAVKGNYLDGQCPDGERPYSTVWLQAALRTGNEAALASDYRSFVLQHQTLNSESRKPYIFYNTWNYQERNRNWRKKKYLDDMNLAWTLKEIDAAHEMGIDVYVLDTGWYEKTGDWRVSNERFPDGLKQVKERLNSYGMKLGLWFNPTVAAVSSEMAIRHPECVMSKGGEKAKPFEIWETEESLPFCLVSRYADAFADELIRLAKEVGVDYFKWDAIEQYGCEDPSHDHGMEKHSRQERADSYAFQQIQAMTRIVDKLCEACPEVIVDFDITEGGRSAGLAFLSAGKYFLVNNGPYYFNYDVPIDRETDLWNVFFYPGPARGWICRTPLNYDKWFPSVLFLTHYLPDDPRDNQLMSLGSLILGQNGIWGDLPAVSDEGRQLIGEVMALYKQIRDDITESDPVREGEVGGAPEVHEKLSARTGKGAVVIFSSTPGTYRYITRGLPDTVFWHTEGVSVTRDKSGHAAIEVVFETPSARFVLFGAGQSINFTN</sequence>
<name>A0ABV1KXN4_9BACL</name>
<dbReference type="InterPro" id="IPR013785">
    <property type="entry name" value="Aldolase_TIM"/>
</dbReference>
<organism evidence="3 4">
    <name type="scientific">Cohnella silvisoli</name>
    <dbReference type="NCBI Taxonomy" id="2873699"/>
    <lineage>
        <taxon>Bacteria</taxon>
        <taxon>Bacillati</taxon>
        <taxon>Bacillota</taxon>
        <taxon>Bacilli</taxon>
        <taxon>Bacillales</taxon>
        <taxon>Paenibacillaceae</taxon>
        <taxon>Cohnella</taxon>
    </lineage>
</organism>
<reference evidence="3 4" key="1">
    <citation type="journal article" date="2023" name="Genome Announc.">
        <title>Pan-Genome Analyses of the Genus Cohnella and Proposal of the Novel Species Cohnella silvisoli sp. nov., Isolated from Forest Soil.</title>
        <authorList>
            <person name="Wang C."/>
            <person name="Mao L."/>
            <person name="Bao G."/>
            <person name="Zhu H."/>
        </authorList>
    </citation>
    <scope>NUCLEOTIDE SEQUENCE [LARGE SCALE GENOMIC DNA]</scope>
    <source>
        <strain evidence="3 4">NL03-T5-1</strain>
    </source>
</reference>
<dbReference type="Gene3D" id="3.20.20.70">
    <property type="entry name" value="Aldolase class I"/>
    <property type="match status" value="1"/>
</dbReference>
<dbReference type="SUPFAM" id="SSF51445">
    <property type="entry name" value="(Trans)glycosidases"/>
    <property type="match status" value="1"/>
</dbReference>
<dbReference type="Proteomes" id="UP001493487">
    <property type="component" value="Unassembled WGS sequence"/>
</dbReference>
<comment type="caution">
    <text evidence="3">The sequence shown here is derived from an EMBL/GenBank/DDBJ whole genome shotgun (WGS) entry which is preliminary data.</text>
</comment>
<gene>
    <name evidence="3" type="ORF">QJS35_18345</name>
</gene>
<evidence type="ECO:0000313" key="4">
    <source>
        <dbReference type="Proteomes" id="UP001493487"/>
    </source>
</evidence>
<protein>
    <submittedName>
        <fullName evidence="3">Alpha-galactosidase</fullName>
        <ecNumber evidence="3">3.2.1.22</ecNumber>
    </submittedName>
</protein>
<evidence type="ECO:0000256" key="2">
    <source>
        <dbReference type="ARBA" id="ARBA00023295"/>
    </source>
</evidence>
<evidence type="ECO:0000256" key="1">
    <source>
        <dbReference type="ARBA" id="ARBA00022801"/>
    </source>
</evidence>
<keyword evidence="1 3" id="KW-0378">Hydrolase</keyword>
<accession>A0ABV1KXN4</accession>